<dbReference type="Proteomes" id="UP001218218">
    <property type="component" value="Unassembled WGS sequence"/>
</dbReference>
<dbReference type="EMBL" id="JARIHO010000107">
    <property type="protein sequence ID" value="KAJ7303117.1"/>
    <property type="molecule type" value="Genomic_DNA"/>
</dbReference>
<proteinExistence type="predicted"/>
<gene>
    <name evidence="1" type="ORF">DFH08DRAFT_825969</name>
</gene>
<evidence type="ECO:0000313" key="1">
    <source>
        <dbReference type="EMBL" id="KAJ7303117.1"/>
    </source>
</evidence>
<accession>A0AAD6Z1C0</accession>
<name>A0AAD6Z1C0_9AGAR</name>
<dbReference type="AlphaFoldDB" id="A0AAD6Z1C0"/>
<sequence length="217" mass="24769">MSIHHFVSSSNVHIWRIDLIDAPSKPALDDLRLAADSTRHSSSITRYLVYVPSNPNLKYLNHYQVTISPVWRIKGLDPHQDTPVEILHVVLLGFVKYLWRDLVQLQLNKKDEKKELLATRLSSLDVSGLGRDCRAILQVAPFVIYDLVSDDCFKTWQALSKIVPLIWQPEIDDIESHIHGRQAVGSTRGWSAASRPPNLFCEIISHLFANGHDFMRD</sequence>
<organism evidence="1 2">
    <name type="scientific">Mycena albidolilacea</name>
    <dbReference type="NCBI Taxonomy" id="1033008"/>
    <lineage>
        <taxon>Eukaryota</taxon>
        <taxon>Fungi</taxon>
        <taxon>Dikarya</taxon>
        <taxon>Basidiomycota</taxon>
        <taxon>Agaricomycotina</taxon>
        <taxon>Agaricomycetes</taxon>
        <taxon>Agaricomycetidae</taxon>
        <taxon>Agaricales</taxon>
        <taxon>Marasmiineae</taxon>
        <taxon>Mycenaceae</taxon>
        <taxon>Mycena</taxon>
    </lineage>
</organism>
<reference evidence="1" key="1">
    <citation type="submission" date="2023-03" db="EMBL/GenBank/DDBJ databases">
        <title>Massive genome expansion in bonnet fungi (Mycena s.s.) driven by repeated elements and novel gene families across ecological guilds.</title>
        <authorList>
            <consortium name="Lawrence Berkeley National Laboratory"/>
            <person name="Harder C.B."/>
            <person name="Miyauchi S."/>
            <person name="Viragh M."/>
            <person name="Kuo A."/>
            <person name="Thoen E."/>
            <person name="Andreopoulos B."/>
            <person name="Lu D."/>
            <person name="Skrede I."/>
            <person name="Drula E."/>
            <person name="Henrissat B."/>
            <person name="Morin E."/>
            <person name="Kohler A."/>
            <person name="Barry K."/>
            <person name="LaButti K."/>
            <person name="Morin E."/>
            <person name="Salamov A."/>
            <person name="Lipzen A."/>
            <person name="Mereny Z."/>
            <person name="Hegedus B."/>
            <person name="Baldrian P."/>
            <person name="Stursova M."/>
            <person name="Weitz H."/>
            <person name="Taylor A."/>
            <person name="Grigoriev I.V."/>
            <person name="Nagy L.G."/>
            <person name="Martin F."/>
            <person name="Kauserud H."/>
        </authorList>
    </citation>
    <scope>NUCLEOTIDE SEQUENCE</scope>
    <source>
        <strain evidence="1">CBHHK002</strain>
    </source>
</reference>
<evidence type="ECO:0000313" key="2">
    <source>
        <dbReference type="Proteomes" id="UP001218218"/>
    </source>
</evidence>
<dbReference type="PANTHER" id="PTHR31912:SF34">
    <property type="entry name" value="NOTOCHORD-RELATED PROTEIN"/>
    <property type="match status" value="1"/>
</dbReference>
<keyword evidence="2" id="KW-1185">Reference proteome</keyword>
<dbReference type="PANTHER" id="PTHR31912">
    <property type="entry name" value="IP13529P"/>
    <property type="match status" value="1"/>
</dbReference>
<protein>
    <submittedName>
        <fullName evidence="1">Uncharacterized protein</fullName>
    </submittedName>
</protein>
<comment type="caution">
    <text evidence="1">The sequence shown here is derived from an EMBL/GenBank/DDBJ whole genome shotgun (WGS) entry which is preliminary data.</text>
</comment>